<gene>
    <name evidence="2" type="ORF">AE618_09515</name>
</gene>
<protein>
    <submittedName>
        <fullName evidence="2">Uncharacterized protein</fullName>
    </submittedName>
</protein>
<feature type="compositionally biased region" description="Pro residues" evidence="1">
    <location>
        <begin position="145"/>
        <end position="156"/>
    </location>
</feature>
<comment type="caution">
    <text evidence="2">The sequence shown here is derived from an EMBL/GenBank/DDBJ whole genome shotgun (WGS) entry which is preliminary data.</text>
</comment>
<dbReference type="PATRIC" id="fig|1526658.3.peg.5394"/>
<dbReference type="EMBL" id="LGSZ01000031">
    <property type="protein sequence ID" value="KPH81253.1"/>
    <property type="molecule type" value="Genomic_DNA"/>
</dbReference>
<sequence>MLPDHDMPFDQPTKKPLPLLMLLAVLSTVAAGCAGETGKVVAEAAGMATTAQEAKPFVQETRPADPQYMPIGRKFAVEPLCQGETAPPPYVPAGQAAHFSFPATPAPKPGECKPRAAFKAIEAELDAKRISNEAAGNQAKSLGSTPPPKPAILPTN</sequence>
<evidence type="ECO:0000256" key="1">
    <source>
        <dbReference type="SAM" id="MobiDB-lite"/>
    </source>
</evidence>
<feature type="region of interest" description="Disordered" evidence="1">
    <location>
        <begin position="129"/>
        <end position="156"/>
    </location>
</feature>
<evidence type="ECO:0000313" key="3">
    <source>
        <dbReference type="Proteomes" id="UP000037822"/>
    </source>
</evidence>
<dbReference type="AlphaFoldDB" id="A0A0N1F6U1"/>
<reference evidence="2 3" key="1">
    <citation type="submission" date="2015-07" db="EMBL/GenBank/DDBJ databases">
        <title>Whole genome sequencing of Bosea vaviloviae isolated from cave pool.</title>
        <authorList>
            <person name="Tan N.E.H."/>
            <person name="Lee Y.P."/>
            <person name="Gan H.M."/>
            <person name="Barton H."/>
            <person name="Savka M.A."/>
        </authorList>
    </citation>
    <scope>NUCLEOTIDE SEQUENCE [LARGE SCALE GENOMIC DNA]</scope>
    <source>
        <strain evidence="2 3">SD260</strain>
    </source>
</reference>
<keyword evidence="3" id="KW-1185">Reference proteome</keyword>
<proteinExistence type="predicted"/>
<accession>A0A0N1F6U1</accession>
<evidence type="ECO:0000313" key="2">
    <source>
        <dbReference type="EMBL" id="KPH81253.1"/>
    </source>
</evidence>
<dbReference type="Proteomes" id="UP000037822">
    <property type="component" value="Unassembled WGS sequence"/>
</dbReference>
<name>A0A0N1F6U1_9HYPH</name>
<feature type="compositionally biased region" description="Polar residues" evidence="1">
    <location>
        <begin position="134"/>
        <end position="144"/>
    </location>
</feature>
<organism evidence="2 3">
    <name type="scientific">Bosea vaviloviae</name>
    <dbReference type="NCBI Taxonomy" id="1526658"/>
    <lineage>
        <taxon>Bacteria</taxon>
        <taxon>Pseudomonadati</taxon>
        <taxon>Pseudomonadota</taxon>
        <taxon>Alphaproteobacteria</taxon>
        <taxon>Hyphomicrobiales</taxon>
        <taxon>Boseaceae</taxon>
        <taxon>Bosea</taxon>
    </lineage>
</organism>